<evidence type="ECO:0000313" key="1">
    <source>
        <dbReference type="EMBL" id="ENO18870.1"/>
    </source>
</evidence>
<comment type="caution">
    <text evidence="1">The sequence shown here is derived from an EMBL/GenBank/DDBJ whole genome shotgun (WGS) entry which is preliminary data.</text>
</comment>
<keyword evidence="2" id="KW-1185">Reference proteome</keyword>
<evidence type="ECO:0000313" key="2">
    <source>
        <dbReference type="Proteomes" id="UP000013015"/>
    </source>
</evidence>
<dbReference type="Proteomes" id="UP000013015">
    <property type="component" value="Unassembled WGS sequence"/>
</dbReference>
<accession>N6W8I5</accession>
<sequence length="44" mass="5308">MAVMLPRIVEDLFVRTVRNEPLSFSERTIRRDLVLIDRDRGCYR</sequence>
<dbReference type="AlphaFoldDB" id="N6W8I5"/>
<dbReference type="HOGENOM" id="CLU_3211211_0_0_11"/>
<proteinExistence type="predicted"/>
<protein>
    <submittedName>
        <fullName evidence="1">Uncharacterized protein</fullName>
    </submittedName>
</protein>
<organism evidence="1 2">
    <name type="scientific">Schaalia cardiffensis F0333</name>
    <dbReference type="NCBI Taxonomy" id="888050"/>
    <lineage>
        <taxon>Bacteria</taxon>
        <taxon>Bacillati</taxon>
        <taxon>Actinomycetota</taxon>
        <taxon>Actinomycetes</taxon>
        <taxon>Actinomycetales</taxon>
        <taxon>Actinomycetaceae</taxon>
        <taxon>Schaalia</taxon>
    </lineage>
</organism>
<name>N6W8I5_9ACTO</name>
<gene>
    <name evidence="1" type="ORF">HMPREF9004_0540</name>
</gene>
<reference evidence="1 2" key="1">
    <citation type="submission" date="2013-03" db="EMBL/GenBank/DDBJ databases">
        <title>Reference genome for the Human Microbiome Project.</title>
        <authorList>
            <person name="Aqrawi P."/>
            <person name="Ayvaz T."/>
            <person name="Bess C."/>
            <person name="Blankenburg K."/>
            <person name="Coyle M."/>
            <person name="Deng J."/>
            <person name="Forbes L."/>
            <person name="Fowler G."/>
            <person name="Francisco L."/>
            <person name="Fu Q."/>
            <person name="Gibbs R."/>
            <person name="Gross S."/>
            <person name="Gubbala S."/>
            <person name="Hale W."/>
            <person name="Hemphill L."/>
            <person name="Highlander S."/>
            <person name="Hirani K."/>
            <person name="Jackson L."/>
            <person name="Jakkamsetti A."/>
            <person name="Javaid M."/>
            <person name="Jayaseelan J.C."/>
            <person name="Jiang H."/>
            <person name="Joshi V."/>
            <person name="Korchina V."/>
            <person name="Kovar C."/>
            <person name="Lara F."/>
            <person name="Lee S."/>
            <person name="Liu Y."/>
            <person name="Mata R."/>
            <person name="Mathew T."/>
            <person name="Munidasa M."/>
            <person name="Muzny D."/>
            <person name="Nazareth L."/>
            <person name="Ngo R."/>
            <person name="Nguyen L."/>
            <person name="Nguyen N."/>
            <person name="Okwuonu G."/>
            <person name="Ongeri F."/>
            <person name="Palculict T."/>
            <person name="Patil S."/>
            <person name="Petrosino J."/>
            <person name="Pham C."/>
            <person name="Pham P."/>
            <person name="Pu L.-L."/>
            <person name="Qin X."/>
            <person name="Qu J."/>
            <person name="Reid J."/>
            <person name="Ross M."/>
            <person name="Ruth R."/>
            <person name="Saada N."/>
            <person name="San Lucas F."/>
            <person name="Santibanez J."/>
            <person name="Shang Y."/>
            <person name="Simmons D."/>
            <person name="Song X.-Z."/>
            <person name="Tang L.-Y."/>
            <person name="Thornton R."/>
            <person name="Warren J."/>
            <person name="Weissenberger G."/>
            <person name="Wilczek-Boney K."/>
            <person name="Worley K."/>
            <person name="Youmans B."/>
            <person name="Zhang J."/>
            <person name="Zhang L."/>
            <person name="Zhao Z."/>
            <person name="Zhou C."/>
            <person name="Zhu D."/>
            <person name="Zhu Y."/>
        </authorList>
    </citation>
    <scope>NUCLEOTIDE SEQUENCE [LARGE SCALE GENOMIC DNA]</scope>
    <source>
        <strain evidence="1 2">F0333</strain>
    </source>
</reference>
<dbReference type="EMBL" id="AQHZ01000007">
    <property type="protein sequence ID" value="ENO18870.1"/>
    <property type="molecule type" value="Genomic_DNA"/>
</dbReference>
<dbReference type="STRING" id="888050.HMPREF9004_0540"/>